<dbReference type="ChiTaRS" id="SHBG">
    <property type="organism name" value="human"/>
</dbReference>
<dbReference type="EMBL" id="EU352667">
    <property type="protein sequence ID" value="ABY68006.1"/>
    <property type="molecule type" value="mRNA"/>
</dbReference>
<evidence type="ECO:0000313" key="1">
    <source>
        <dbReference type="EMBL" id="ABY68004.1"/>
    </source>
</evidence>
<dbReference type="EMBL" id="EU352669">
    <property type="protein sequence ID" value="ABY68008.1"/>
    <property type="molecule type" value="mRNA"/>
</dbReference>
<organism evidence="1">
    <name type="scientific">Homo sapiens</name>
    <name type="common">Human</name>
    <dbReference type="NCBI Taxonomy" id="9606"/>
    <lineage>
        <taxon>Eukaryota</taxon>
        <taxon>Metazoa</taxon>
        <taxon>Chordata</taxon>
        <taxon>Craniata</taxon>
        <taxon>Vertebrata</taxon>
        <taxon>Euteleostomi</taxon>
        <taxon>Mammalia</taxon>
        <taxon>Eutheria</taxon>
        <taxon>Euarchontoglires</taxon>
        <taxon>Primates</taxon>
        <taxon>Haplorrhini</taxon>
        <taxon>Catarrhini</taxon>
        <taxon>Hominidae</taxon>
        <taxon>Homo</taxon>
    </lineage>
</organism>
<name>B0FWH8_HUMAN</name>
<sequence>MAQDKSLSLS</sequence>
<dbReference type="GeneID" id="6462"/>
<dbReference type="RefSeq" id="NP_001276042.1">
    <property type="nucleotide sequence ID" value="NM_001289113.1"/>
</dbReference>
<protein>
    <submittedName>
        <fullName evidence="1">Sex hormone binding globulin</fullName>
    </submittedName>
</protein>
<dbReference type="EMBL" id="EU352668">
    <property type="protein sequence ID" value="ABY68007.1"/>
    <property type="molecule type" value="mRNA"/>
</dbReference>
<dbReference type="EMBL" id="EU352666">
    <property type="protein sequence ID" value="ABY68005.1"/>
    <property type="molecule type" value="mRNA"/>
</dbReference>
<dbReference type="OrthoDB" id="6275838at2759"/>
<dbReference type="BioGRID-ORCS" id="6462">
    <property type="hits" value="19 hits in 1146 CRISPR screens"/>
</dbReference>
<dbReference type="CTD" id="6462"/>
<dbReference type="DNASU" id="6462"/>
<proteinExistence type="evidence at transcript level"/>
<reference evidence="1" key="1">
    <citation type="submission" date="2007-12" db="EMBL/GenBank/DDBJ databases">
        <title>Human sex hormone-binding globulin gene transcript expression in liver, prostate, breast, testis, and brain- multiple promoters and complex alternative splicing.</title>
        <authorList>
            <person name="Kahn S.M."/>
            <person name="Nakhla A.M."/>
            <person name="Hryb D.J."/>
            <person name="Rosner W."/>
            <person name="Romas N.A."/>
        </authorList>
    </citation>
    <scope>NUCLEOTIDE SEQUENCE</scope>
    <source>
        <tissue evidence="1">Testis</tissue>
    </source>
</reference>
<accession>B0FWH8</accession>
<dbReference type="EMBL" id="EU352665">
    <property type="protein sequence ID" value="ABY68004.1"/>
    <property type="molecule type" value="mRNA"/>
</dbReference>
<gene>
    <name evidence="1" type="primary">SHBG</name>
</gene>
<dbReference type="DisGeNET" id="6462"/>